<dbReference type="Gene3D" id="3.20.20.70">
    <property type="entry name" value="Aldolase class I"/>
    <property type="match status" value="1"/>
</dbReference>
<feature type="non-terminal residue" evidence="1">
    <location>
        <position position="85"/>
    </location>
</feature>
<protein>
    <submittedName>
        <fullName evidence="1">Phospho-2-dehydro-3-deoxyheptonate aldolase</fullName>
    </submittedName>
</protein>
<name>T0YL33_9ZZZZ</name>
<accession>T0YL33</accession>
<gene>
    <name evidence="1" type="ORF">B1B_17396</name>
</gene>
<reference evidence="1" key="2">
    <citation type="journal article" date="2014" name="ISME J.">
        <title>Microbial stratification in low pH oxic and suboxic macroscopic growths along an acid mine drainage.</title>
        <authorList>
            <person name="Mendez-Garcia C."/>
            <person name="Mesa V."/>
            <person name="Sprenger R.R."/>
            <person name="Richter M."/>
            <person name="Diez M.S."/>
            <person name="Solano J."/>
            <person name="Bargiela R."/>
            <person name="Golyshina O.V."/>
            <person name="Manteca A."/>
            <person name="Ramos J.L."/>
            <person name="Gallego J.R."/>
            <person name="Llorente I."/>
            <person name="Martins Dos Santos V.A."/>
            <person name="Jensen O.N."/>
            <person name="Pelaez A.I."/>
            <person name="Sanchez J."/>
            <person name="Ferrer M."/>
        </authorList>
    </citation>
    <scope>NUCLEOTIDE SEQUENCE</scope>
</reference>
<dbReference type="SUPFAM" id="SSF51569">
    <property type="entry name" value="Aldolase"/>
    <property type="match status" value="1"/>
</dbReference>
<reference evidence="1" key="1">
    <citation type="submission" date="2013-08" db="EMBL/GenBank/DDBJ databases">
        <authorList>
            <person name="Mendez C."/>
            <person name="Richter M."/>
            <person name="Ferrer M."/>
            <person name="Sanchez J."/>
        </authorList>
    </citation>
    <scope>NUCLEOTIDE SEQUENCE</scope>
</reference>
<organism evidence="1">
    <name type="scientific">mine drainage metagenome</name>
    <dbReference type="NCBI Taxonomy" id="410659"/>
    <lineage>
        <taxon>unclassified sequences</taxon>
        <taxon>metagenomes</taxon>
        <taxon>ecological metagenomes</taxon>
    </lineage>
</organism>
<dbReference type="EMBL" id="AUZY01011613">
    <property type="protein sequence ID" value="EQD33833.1"/>
    <property type="molecule type" value="Genomic_DNA"/>
</dbReference>
<proteinExistence type="predicted"/>
<sequence length="85" mass="8717">MNGTEIRMRRLFPSAARGLFAVPLDHSVTLGPIEGLESTGPLARELSESGADLLIVPPGAVRTIAPSIGATTRLGVHLSASTALG</sequence>
<evidence type="ECO:0000313" key="1">
    <source>
        <dbReference type="EMBL" id="EQD33833.1"/>
    </source>
</evidence>
<dbReference type="AlphaFoldDB" id="T0YL33"/>
<dbReference type="InterPro" id="IPR013785">
    <property type="entry name" value="Aldolase_TIM"/>
</dbReference>
<comment type="caution">
    <text evidence="1">The sequence shown here is derived from an EMBL/GenBank/DDBJ whole genome shotgun (WGS) entry which is preliminary data.</text>
</comment>